<feature type="domain" description="Peptidase S9 prolyl oligopeptidase catalytic" evidence="2">
    <location>
        <begin position="274"/>
        <end position="369"/>
    </location>
</feature>
<dbReference type="PANTHER" id="PTHR48081">
    <property type="entry name" value="AB HYDROLASE SUPERFAMILY PROTEIN C4A8.06C"/>
    <property type="match status" value="1"/>
</dbReference>
<reference evidence="4 5" key="1">
    <citation type="submission" date="2016-07" db="EMBL/GenBank/DDBJ databases">
        <title>Pervasive Adenine N6-methylation of Active Genes in Fungi.</title>
        <authorList>
            <consortium name="DOE Joint Genome Institute"/>
            <person name="Mondo S.J."/>
            <person name="Dannebaum R.O."/>
            <person name="Kuo R.C."/>
            <person name="Labutti K."/>
            <person name="Haridas S."/>
            <person name="Kuo A."/>
            <person name="Salamov A."/>
            <person name="Ahrendt S.R."/>
            <person name="Lipzen A."/>
            <person name="Sullivan W."/>
            <person name="Andreopoulos W.B."/>
            <person name="Clum A."/>
            <person name="Lindquist E."/>
            <person name="Daum C."/>
            <person name="Ramamoorthy G.K."/>
            <person name="Gryganskyi A."/>
            <person name="Culley D."/>
            <person name="Magnuson J.K."/>
            <person name="James T.Y."/>
            <person name="O'Malley M.A."/>
            <person name="Stajich J.E."/>
            <person name="Spatafora J.W."/>
            <person name="Visel A."/>
            <person name="Grigoriev I.V."/>
        </authorList>
    </citation>
    <scope>NUCLEOTIDE SEQUENCE [LARGE SCALE GENOMIC DNA]</scope>
    <source>
        <strain evidence="4 5">68-887.2</strain>
    </source>
</reference>
<evidence type="ECO:0000313" key="5">
    <source>
        <dbReference type="Proteomes" id="UP000193986"/>
    </source>
</evidence>
<dbReference type="Gene3D" id="3.40.50.1820">
    <property type="entry name" value="alpha/beta hydrolase"/>
    <property type="match status" value="1"/>
</dbReference>
<organism evidence="4 5">
    <name type="scientific">Naematelia encephala</name>
    <dbReference type="NCBI Taxonomy" id="71784"/>
    <lineage>
        <taxon>Eukaryota</taxon>
        <taxon>Fungi</taxon>
        <taxon>Dikarya</taxon>
        <taxon>Basidiomycota</taxon>
        <taxon>Agaricomycotina</taxon>
        <taxon>Tremellomycetes</taxon>
        <taxon>Tremellales</taxon>
        <taxon>Naemateliaceae</taxon>
        <taxon>Naematelia</taxon>
    </lineage>
</organism>
<evidence type="ECO:0000256" key="1">
    <source>
        <dbReference type="ARBA" id="ARBA00022801"/>
    </source>
</evidence>
<proteinExistence type="predicted"/>
<protein>
    <submittedName>
        <fullName evidence="4">Alpha/Beta hydrolase protein</fullName>
    </submittedName>
</protein>
<dbReference type="SUPFAM" id="SSF53474">
    <property type="entry name" value="alpha/beta-Hydrolases"/>
    <property type="match status" value="1"/>
</dbReference>
<comment type="caution">
    <text evidence="4">The sequence shown here is derived from an EMBL/GenBank/DDBJ whole genome shotgun (WGS) entry which is preliminary data.</text>
</comment>
<dbReference type="STRING" id="71784.A0A1Y2BE77"/>
<dbReference type="GO" id="GO:0006508">
    <property type="term" value="P:proteolysis"/>
    <property type="evidence" value="ECO:0007669"/>
    <property type="project" value="InterPro"/>
</dbReference>
<dbReference type="OrthoDB" id="2578778at2759"/>
<keyword evidence="5" id="KW-1185">Reference proteome</keyword>
<dbReference type="PANTHER" id="PTHR48081:SF3">
    <property type="entry name" value="ALPHA_BETA HYDROLASE FOLD-3 DOMAIN-CONTAINING PROTEIN"/>
    <property type="match status" value="1"/>
</dbReference>
<name>A0A1Y2BE77_9TREE</name>
<keyword evidence="1 4" id="KW-0378">Hydrolase</keyword>
<evidence type="ECO:0000259" key="3">
    <source>
        <dbReference type="Pfam" id="PF07859"/>
    </source>
</evidence>
<sequence length="372" mass="41494">MSNQAPPTIDETSLRPDLLESFKLPRASPPNFTDHIFKIVNGLELGIRVWPAENARYPAPFITWHHGGGFIAGSHWAPLPWMEPGLRQRGYHIVSPAYRLGPQATIDDQVEDCIDSITWCRTQLPSILGQDKVDIDRYVICGESAGGALVTLMGHRQLSPPPKAIINVYGAVDLLDPHFGILDKRDSHTATEPWNGEFSEQEIVAALSDHDPTHCLADALSWNEQERCSDREISKLWATDFTFSKPIRLRAEVHIYRSTRLSLASCLHTEGFKDDKEFHAWLRSVSALHLLGDKKTYPPTAFLHGTADSAVPLSQSQKMASKLRSMGVPTVECYESGGPHVFDNVYKSPSVAGWDTYIQPILDFVDKQLSDS</sequence>
<evidence type="ECO:0000259" key="2">
    <source>
        <dbReference type="Pfam" id="PF00326"/>
    </source>
</evidence>
<dbReference type="Proteomes" id="UP000193986">
    <property type="component" value="Unassembled WGS sequence"/>
</dbReference>
<feature type="domain" description="Alpha/beta hydrolase fold-3" evidence="3">
    <location>
        <begin position="64"/>
        <end position="178"/>
    </location>
</feature>
<gene>
    <name evidence="4" type="ORF">BCR39DRAFT_586696</name>
</gene>
<dbReference type="EMBL" id="MCFC01000007">
    <property type="protein sequence ID" value="ORY33139.1"/>
    <property type="molecule type" value="Genomic_DNA"/>
</dbReference>
<dbReference type="GO" id="GO:0008236">
    <property type="term" value="F:serine-type peptidase activity"/>
    <property type="evidence" value="ECO:0007669"/>
    <property type="project" value="InterPro"/>
</dbReference>
<dbReference type="InterPro" id="IPR050300">
    <property type="entry name" value="GDXG_lipolytic_enzyme"/>
</dbReference>
<evidence type="ECO:0000313" key="4">
    <source>
        <dbReference type="EMBL" id="ORY33139.1"/>
    </source>
</evidence>
<dbReference type="AlphaFoldDB" id="A0A1Y2BE77"/>
<accession>A0A1Y2BE77</accession>
<dbReference type="InterPro" id="IPR029058">
    <property type="entry name" value="AB_hydrolase_fold"/>
</dbReference>
<dbReference type="InterPro" id="IPR013094">
    <property type="entry name" value="AB_hydrolase_3"/>
</dbReference>
<dbReference type="InParanoid" id="A0A1Y2BE77"/>
<dbReference type="InterPro" id="IPR001375">
    <property type="entry name" value="Peptidase_S9_cat"/>
</dbReference>
<dbReference type="Pfam" id="PF00326">
    <property type="entry name" value="Peptidase_S9"/>
    <property type="match status" value="1"/>
</dbReference>
<dbReference type="Pfam" id="PF07859">
    <property type="entry name" value="Abhydrolase_3"/>
    <property type="match status" value="1"/>
</dbReference>